<protein>
    <submittedName>
        <fullName evidence="2">Uncharacterized protein</fullName>
    </submittedName>
</protein>
<evidence type="ECO:0000256" key="1">
    <source>
        <dbReference type="SAM" id="MobiDB-lite"/>
    </source>
</evidence>
<dbReference type="EnsemblPlants" id="Bo4g191420.1">
    <property type="protein sequence ID" value="Bo4g191420.1"/>
    <property type="gene ID" value="Bo4g191420"/>
</dbReference>
<feature type="region of interest" description="Disordered" evidence="1">
    <location>
        <begin position="441"/>
        <end position="461"/>
    </location>
</feature>
<dbReference type="Pfam" id="PF03778">
    <property type="entry name" value="DUF321"/>
    <property type="match status" value="4"/>
</dbReference>
<name>A0A0D3C5S7_BRAOL</name>
<accession>A0A0D3C5S7</accession>
<feature type="compositionally biased region" description="Low complexity" evidence="1">
    <location>
        <begin position="558"/>
        <end position="572"/>
    </location>
</feature>
<dbReference type="Proteomes" id="UP000032141">
    <property type="component" value="Chromosome C4"/>
</dbReference>
<dbReference type="InterPro" id="IPR005529">
    <property type="entry name" value="DUF321"/>
</dbReference>
<organism evidence="2 3">
    <name type="scientific">Brassica oleracea var. oleracea</name>
    <dbReference type="NCBI Taxonomy" id="109376"/>
    <lineage>
        <taxon>Eukaryota</taxon>
        <taxon>Viridiplantae</taxon>
        <taxon>Streptophyta</taxon>
        <taxon>Embryophyta</taxon>
        <taxon>Tracheophyta</taxon>
        <taxon>Spermatophyta</taxon>
        <taxon>Magnoliopsida</taxon>
        <taxon>eudicotyledons</taxon>
        <taxon>Gunneridae</taxon>
        <taxon>Pentapetalae</taxon>
        <taxon>rosids</taxon>
        <taxon>malvids</taxon>
        <taxon>Brassicales</taxon>
        <taxon>Brassicaceae</taxon>
        <taxon>Brassiceae</taxon>
        <taxon>Brassica</taxon>
    </lineage>
</organism>
<evidence type="ECO:0000313" key="3">
    <source>
        <dbReference type="Proteomes" id="UP000032141"/>
    </source>
</evidence>
<dbReference type="eggNOG" id="ENOG502S5WT">
    <property type="taxonomic scope" value="Eukaryota"/>
</dbReference>
<proteinExistence type="predicted"/>
<evidence type="ECO:0000313" key="2">
    <source>
        <dbReference type="EnsemblPlants" id="Bo4g191420.1"/>
    </source>
</evidence>
<feature type="compositionally biased region" description="Basic and acidic residues" evidence="1">
    <location>
        <begin position="545"/>
        <end position="557"/>
    </location>
</feature>
<sequence>MDKDEVLLSVENKGGKPLCAIAVREAIDAIVARSKLLSSDGATKTLVEHDSAAGGGSNPIKDKSGFAPKAEYLEEKLDFTVLGGKLDFTVLEGKLDSTVLGGKLDSTVLAGKLDSTVLAGKLDSTVLENPSLRFGRKTRFYGFGRKTRFYGFGRKTLFYGFGMKTRFYGFERKTRFNEFTVMAEKPDFTILAGKLDFTVLVEKLDFTVLARNSILRFWKENSILRFWQENSIQRFWRENSIQRFWRKNLILRFLRETSIFTVLAGKSEFTVLARKLGFTVLAEKLDFTVLAGKSDFAFWQENSVLRFWRENTMFTVLADKLDFAFWRENSILRFWLKNSILRSLSYSLSYKILDGKTEEAHGTTKRSFLRHKCFRQLDQGNNGSQCSTIAKSSSSLFIHRLLPSLFASAIPTAKPLISTRAWTRRRKFRFALEQSPRSELKRERQCPERLRSDIPGDSDDGRLRTQGVCSVTVISRKPVKEPAFSGGIVADCCISSLKLSDSSLATASLYLAPNSSVKKVETDSSSTDSLDRSESQALSIQSRRTTMDKTNPNKEKGGSSSSNNDAATASSSPTGGEESAQTVQKKAVDFIREALLLVDELKREQAGDATHGRICDAIGFCVSRCYSLSEIEAYMTLNCDYRAEAARNLYSAIVSGTGDIPGGEAYAKYAEVCSAKRKKAEDAKQAEELLEARRRSGKESEVHPRQTF</sequence>
<reference evidence="2" key="2">
    <citation type="submission" date="2015-03" db="UniProtKB">
        <authorList>
            <consortium name="EnsemblPlants"/>
        </authorList>
    </citation>
    <scope>IDENTIFICATION</scope>
</reference>
<feature type="region of interest" description="Disordered" evidence="1">
    <location>
        <begin position="515"/>
        <end position="581"/>
    </location>
</feature>
<dbReference type="HOGENOM" id="CLU_389980_0_0_1"/>
<dbReference type="AlphaFoldDB" id="A0A0D3C5S7"/>
<dbReference type="Gramene" id="Bo4g191420.1">
    <property type="protein sequence ID" value="Bo4g191420.1"/>
    <property type="gene ID" value="Bo4g191420"/>
</dbReference>
<keyword evidence="3" id="KW-1185">Reference proteome</keyword>
<reference evidence="2 3" key="1">
    <citation type="journal article" date="2014" name="Genome Biol.">
        <title>Transcriptome and methylome profiling reveals relics of genome dominance in the mesopolyploid Brassica oleracea.</title>
        <authorList>
            <person name="Parkin I.A."/>
            <person name="Koh C."/>
            <person name="Tang H."/>
            <person name="Robinson S.J."/>
            <person name="Kagale S."/>
            <person name="Clarke W.E."/>
            <person name="Town C.D."/>
            <person name="Nixon J."/>
            <person name="Krishnakumar V."/>
            <person name="Bidwell S.L."/>
            <person name="Denoeud F."/>
            <person name="Belcram H."/>
            <person name="Links M.G."/>
            <person name="Just J."/>
            <person name="Clarke C."/>
            <person name="Bender T."/>
            <person name="Huebert T."/>
            <person name="Mason A.S."/>
            <person name="Pires J.C."/>
            <person name="Barker G."/>
            <person name="Moore J."/>
            <person name="Walley P.G."/>
            <person name="Manoli S."/>
            <person name="Batley J."/>
            <person name="Edwards D."/>
            <person name="Nelson M.N."/>
            <person name="Wang X."/>
            <person name="Paterson A.H."/>
            <person name="King G."/>
            <person name="Bancroft I."/>
            <person name="Chalhoub B."/>
            <person name="Sharpe A.G."/>
        </authorList>
    </citation>
    <scope>NUCLEOTIDE SEQUENCE</scope>
    <source>
        <strain evidence="2 3">cv. TO1000</strain>
    </source>
</reference>